<evidence type="ECO:0000256" key="3">
    <source>
        <dbReference type="PIRSR" id="PIRSR613078-1"/>
    </source>
</evidence>
<gene>
    <name evidence="5" type="ORF">AVW16_07015</name>
</gene>
<dbReference type="OrthoDB" id="9781415at2"/>
<keyword evidence="1" id="KW-0324">Glycolysis</keyword>
<dbReference type="STRING" id="1452487.AVW16_07015"/>
<evidence type="ECO:0000313" key="6">
    <source>
        <dbReference type="Proteomes" id="UP000076625"/>
    </source>
</evidence>
<dbReference type="EMBL" id="LQQU01000009">
    <property type="protein sequence ID" value="KZE34215.1"/>
    <property type="molecule type" value="Genomic_DNA"/>
</dbReference>
<dbReference type="AlphaFoldDB" id="A0A165FU76"/>
<feature type="binding site" evidence="4">
    <location>
        <position position="64"/>
    </location>
    <ligand>
        <name>substrate</name>
    </ligand>
</feature>
<dbReference type="PANTHER" id="PTHR48100">
    <property type="entry name" value="BROAD-SPECIFICITY PHOSPHATASE YOR283W-RELATED"/>
    <property type="match status" value="1"/>
</dbReference>
<keyword evidence="6" id="KW-1185">Reference proteome</keyword>
<dbReference type="InterPro" id="IPR013078">
    <property type="entry name" value="His_Pase_superF_clade-1"/>
</dbReference>
<proteinExistence type="predicted"/>
<dbReference type="GO" id="GO:0016791">
    <property type="term" value="F:phosphatase activity"/>
    <property type="evidence" value="ECO:0007669"/>
    <property type="project" value="TreeGrafter"/>
</dbReference>
<dbReference type="Proteomes" id="UP000076625">
    <property type="component" value="Unassembled WGS sequence"/>
</dbReference>
<dbReference type="PROSITE" id="PS00175">
    <property type="entry name" value="PG_MUTASE"/>
    <property type="match status" value="1"/>
</dbReference>
<accession>A0A165FU76</accession>
<dbReference type="RefSeq" id="WP_066610401.1">
    <property type="nucleotide sequence ID" value="NZ_LQQU01000009.1"/>
</dbReference>
<keyword evidence="5" id="KW-0418">Kinase</keyword>
<sequence>MHHALPTRFCLIRHGETDWNTERRIQGHLDRPLNARGLAQARDVARHLSARYRFDAIYSSDLTRTRQTAEPAAHALGLPARPHPALRERHYGRLQGLTYAEIAERHPQDHQRLKARQPDFTPEGGESLNALAARVREALTGFADRHPGGTVLVVTHGGVLDVAHRLASGAALSTPRDFDLPNAAFNWLRYAHGEWQLESWADTRHLADALDEL</sequence>
<evidence type="ECO:0000313" key="5">
    <source>
        <dbReference type="EMBL" id="KZE34215.1"/>
    </source>
</evidence>
<keyword evidence="5" id="KW-0808">Transferase</keyword>
<feature type="binding site" evidence="4">
    <location>
        <begin position="13"/>
        <end position="20"/>
    </location>
    <ligand>
        <name>substrate</name>
    </ligand>
</feature>
<dbReference type="InterPro" id="IPR001345">
    <property type="entry name" value="PG/BPGM_mutase_AS"/>
</dbReference>
<name>A0A165FU76_9NEIS</name>
<feature type="active site" description="Proton donor/acceptor" evidence="3">
    <location>
        <position position="88"/>
    </location>
</feature>
<comment type="caution">
    <text evidence="5">The sequence shown here is derived from an EMBL/GenBank/DDBJ whole genome shotgun (WGS) entry which is preliminary data.</text>
</comment>
<evidence type="ECO:0000256" key="1">
    <source>
        <dbReference type="ARBA" id="ARBA00023152"/>
    </source>
</evidence>
<protein>
    <submittedName>
        <fullName evidence="5">Phosphoglycerate kinase</fullName>
    </submittedName>
</protein>
<dbReference type="GO" id="GO:0016301">
    <property type="term" value="F:kinase activity"/>
    <property type="evidence" value="ECO:0007669"/>
    <property type="project" value="UniProtKB-KW"/>
</dbReference>
<feature type="active site" description="Tele-phosphohistidine intermediate" evidence="3">
    <location>
        <position position="14"/>
    </location>
</feature>
<evidence type="ECO:0000256" key="2">
    <source>
        <dbReference type="ARBA" id="ARBA00023235"/>
    </source>
</evidence>
<dbReference type="SUPFAM" id="SSF53254">
    <property type="entry name" value="Phosphoglycerate mutase-like"/>
    <property type="match status" value="1"/>
</dbReference>
<reference evidence="6" key="1">
    <citation type="submission" date="2016-01" db="EMBL/GenBank/DDBJ databases">
        <title>Draft genome of Chromobacterium sp. F49.</title>
        <authorList>
            <person name="Hong K.W."/>
        </authorList>
    </citation>
    <scope>NUCLEOTIDE SEQUENCE [LARGE SCALE GENOMIC DNA]</scope>
    <source>
        <strain evidence="6">CN10</strain>
    </source>
</reference>
<keyword evidence="2" id="KW-0413">Isomerase</keyword>
<evidence type="ECO:0000256" key="4">
    <source>
        <dbReference type="PIRSR" id="PIRSR613078-2"/>
    </source>
</evidence>
<dbReference type="Pfam" id="PF00300">
    <property type="entry name" value="His_Phos_1"/>
    <property type="match status" value="1"/>
</dbReference>
<dbReference type="Gene3D" id="3.40.50.1240">
    <property type="entry name" value="Phosphoglycerate mutase-like"/>
    <property type="match status" value="1"/>
</dbReference>
<dbReference type="CDD" id="cd07067">
    <property type="entry name" value="HP_PGM_like"/>
    <property type="match status" value="1"/>
</dbReference>
<dbReference type="PANTHER" id="PTHR48100:SF1">
    <property type="entry name" value="HISTIDINE PHOSPHATASE FAMILY PROTEIN-RELATED"/>
    <property type="match status" value="1"/>
</dbReference>
<organism evidence="5 6">
    <name type="scientific">Crenobacter luteus</name>
    <dbReference type="NCBI Taxonomy" id="1452487"/>
    <lineage>
        <taxon>Bacteria</taxon>
        <taxon>Pseudomonadati</taxon>
        <taxon>Pseudomonadota</taxon>
        <taxon>Betaproteobacteria</taxon>
        <taxon>Neisseriales</taxon>
        <taxon>Neisseriaceae</taxon>
        <taxon>Crenobacter</taxon>
    </lineage>
</organism>
<dbReference type="GO" id="GO:0005737">
    <property type="term" value="C:cytoplasm"/>
    <property type="evidence" value="ECO:0007669"/>
    <property type="project" value="TreeGrafter"/>
</dbReference>
<dbReference type="SMART" id="SM00855">
    <property type="entry name" value="PGAM"/>
    <property type="match status" value="1"/>
</dbReference>
<dbReference type="InterPro" id="IPR029033">
    <property type="entry name" value="His_PPase_superfam"/>
</dbReference>
<dbReference type="InterPro" id="IPR050275">
    <property type="entry name" value="PGM_Phosphatase"/>
</dbReference>
<feature type="binding site" evidence="4">
    <location>
        <begin position="88"/>
        <end position="91"/>
    </location>
    <ligand>
        <name>substrate</name>
    </ligand>
</feature>